<dbReference type="InterPro" id="IPR037548">
    <property type="entry name" value="Bqt4"/>
</dbReference>
<reference evidence="4 5" key="3">
    <citation type="journal article" date="2017" name="G3 (Bethesda)">
        <title>Comparative analysis highlights variable genome content of wheat rusts and divergence of the mating loci.</title>
        <authorList>
            <person name="Cuomo C.A."/>
            <person name="Bakkeren G."/>
            <person name="Khalil H.B."/>
            <person name="Panwar V."/>
            <person name="Joly D."/>
            <person name="Linning R."/>
            <person name="Sakthikumar S."/>
            <person name="Song X."/>
            <person name="Adiconis X."/>
            <person name="Fan L."/>
            <person name="Goldberg J.M."/>
            <person name="Levin J.Z."/>
            <person name="Young S."/>
            <person name="Zeng Q."/>
            <person name="Anikster Y."/>
            <person name="Bruce M."/>
            <person name="Wang M."/>
            <person name="Yin C."/>
            <person name="McCallum B."/>
            <person name="Szabo L.J."/>
            <person name="Hulbert S."/>
            <person name="Chen X."/>
            <person name="Fellers J.P."/>
        </authorList>
    </citation>
    <scope>NUCLEOTIDE SEQUENCE</scope>
    <source>
        <strain evidence="4">isolate 1-1 / race 1 (BBBD)</strain>
        <strain evidence="5">Isolate 1-1 / race 1 (BBBD)</strain>
    </source>
</reference>
<dbReference type="AlphaFoldDB" id="A0A180GYL7"/>
<feature type="compositionally biased region" description="Polar residues" evidence="1">
    <location>
        <begin position="243"/>
        <end position="267"/>
    </location>
</feature>
<proteinExistence type="predicted"/>
<reference evidence="3" key="1">
    <citation type="submission" date="2009-11" db="EMBL/GenBank/DDBJ databases">
        <authorList>
            <consortium name="The Broad Institute Genome Sequencing Platform"/>
            <person name="Ward D."/>
            <person name="Feldgarden M."/>
            <person name="Earl A."/>
            <person name="Young S.K."/>
            <person name="Zeng Q."/>
            <person name="Koehrsen M."/>
            <person name="Alvarado L."/>
            <person name="Berlin A."/>
            <person name="Bochicchio J."/>
            <person name="Borenstein D."/>
            <person name="Chapman S.B."/>
            <person name="Chen Z."/>
            <person name="Engels R."/>
            <person name="Freedman E."/>
            <person name="Gellesch M."/>
            <person name="Goldberg J."/>
            <person name="Griggs A."/>
            <person name="Gujja S."/>
            <person name="Heilman E."/>
            <person name="Heiman D."/>
            <person name="Hepburn T."/>
            <person name="Howarth C."/>
            <person name="Jen D."/>
            <person name="Larson L."/>
            <person name="Lewis B."/>
            <person name="Mehta T."/>
            <person name="Park D."/>
            <person name="Pearson M."/>
            <person name="Roberts A."/>
            <person name="Saif S."/>
            <person name="Shea T."/>
            <person name="Shenoy N."/>
            <person name="Sisk P."/>
            <person name="Stolte C."/>
            <person name="Sykes S."/>
            <person name="Thomson T."/>
            <person name="Walk T."/>
            <person name="White J."/>
            <person name="Yandava C."/>
            <person name="Izard J."/>
            <person name="Baranova O.V."/>
            <person name="Blanton J.M."/>
            <person name="Tanner A.C."/>
            <person name="Dewhirst F.E."/>
            <person name="Haas B."/>
            <person name="Nusbaum C."/>
            <person name="Birren B."/>
        </authorList>
    </citation>
    <scope>NUCLEOTIDE SEQUENCE [LARGE SCALE GENOMIC DNA]</scope>
    <source>
        <strain evidence="3">1-1 BBBD Race 1</strain>
    </source>
</reference>
<reference evidence="4" key="4">
    <citation type="submission" date="2025-05" db="UniProtKB">
        <authorList>
            <consortium name="EnsemblFungi"/>
        </authorList>
    </citation>
    <scope>IDENTIFICATION</scope>
    <source>
        <strain evidence="4">isolate 1-1 / race 1 (BBBD)</strain>
    </source>
</reference>
<sequence>MSQPSLYSSNNPPSLPQDKFHETLVNYQGKLRSVRTQDIKLGTTSVITIARIKIPAPDKVSSHLIKRFDTNAISASSFFKSAFPHATEEEEACHMNYLQEIYDTRRAGALDLGPEHRLTGVWVPIENAAELAEEYGLTRFVVPLIAIPNPNPSPSSPAAIKNAGENEPLSTQTPKAIHPSKQSDQTPVTRSSKRSRAGPLSFGNTSPSSFNLSTFNKPPTEIKKPSTHDSKPTGITDKDNEENSASQTDPITAGGQKNSPIKTTTTDENNELPEHAEETASPQLIGTDEMVNRAKQEALRLVSDLKNSQINVQAAKESQTKAMDVESRTSPEKTDKLNRKRSVDEVSAEEEGVQEAEETPERSTSRSFLPKLLWRRSATQAQANSKKVKRFNQAGSAGKSFAPLPANTPDPSADQSLSPLNPNKRNLAIAGIVIAGAAASIAPYFF</sequence>
<keyword evidence="5" id="KW-1185">Reference proteome</keyword>
<name>A0A180GYL7_PUCT1</name>
<reference evidence="3" key="2">
    <citation type="submission" date="2016-05" db="EMBL/GenBank/DDBJ databases">
        <title>Comparative analysis highlights variable genome content of wheat rusts and divergence of the mating loci.</title>
        <authorList>
            <person name="Cuomo C.A."/>
            <person name="Bakkeren G."/>
            <person name="Szabo L."/>
            <person name="Khalil H."/>
            <person name="Joly D."/>
            <person name="Goldberg J."/>
            <person name="Young S."/>
            <person name="Zeng Q."/>
            <person name="Fellers J."/>
        </authorList>
    </citation>
    <scope>NUCLEOTIDE SEQUENCE [LARGE SCALE GENOMIC DNA]</scope>
    <source>
        <strain evidence="3">1-1 BBBD Race 1</strain>
    </source>
</reference>
<dbReference type="PROSITE" id="PS51299">
    <property type="entry name" value="HTH_APSES"/>
    <property type="match status" value="1"/>
</dbReference>
<feature type="compositionally biased region" description="Basic and acidic residues" evidence="1">
    <location>
        <begin position="220"/>
        <end position="231"/>
    </location>
</feature>
<evidence type="ECO:0000259" key="2">
    <source>
        <dbReference type="PROSITE" id="PS51299"/>
    </source>
</evidence>
<feature type="compositionally biased region" description="Polar residues" evidence="1">
    <location>
        <begin position="409"/>
        <end position="419"/>
    </location>
</feature>
<dbReference type="SUPFAM" id="SSF54616">
    <property type="entry name" value="DNA-binding domain of Mlu1-box binding protein MBP1"/>
    <property type="match status" value="1"/>
</dbReference>
<feature type="region of interest" description="Disordered" evidence="1">
    <location>
        <begin position="304"/>
        <end position="419"/>
    </location>
</feature>
<feature type="compositionally biased region" description="Basic and acidic residues" evidence="1">
    <location>
        <begin position="323"/>
        <end position="344"/>
    </location>
</feature>
<dbReference type="PANTHER" id="PTHR38044:SF1">
    <property type="entry name" value="BOUQUET FORMATION PROTEIN 4"/>
    <property type="match status" value="1"/>
</dbReference>
<evidence type="ECO:0000313" key="5">
    <source>
        <dbReference type="Proteomes" id="UP000005240"/>
    </source>
</evidence>
<dbReference type="GO" id="GO:0044820">
    <property type="term" value="P:mitotic telomere tethering at nuclear periphery"/>
    <property type="evidence" value="ECO:0007669"/>
    <property type="project" value="TreeGrafter"/>
</dbReference>
<dbReference type="OrthoDB" id="1935484at2759"/>
<dbReference type="EnsemblFungi" id="PTTG_01913-t43_1">
    <property type="protein sequence ID" value="PTTG_01913-t43_1-p1"/>
    <property type="gene ID" value="PTTG_01913"/>
</dbReference>
<dbReference type="GO" id="GO:0070197">
    <property type="term" value="P:meiotic attachment of telomere to nuclear envelope"/>
    <property type="evidence" value="ECO:0007669"/>
    <property type="project" value="InterPro"/>
</dbReference>
<feature type="domain" description="HTH APSES-type" evidence="2">
    <location>
        <begin position="41"/>
        <end position="157"/>
    </location>
</feature>
<dbReference type="Proteomes" id="UP000005240">
    <property type="component" value="Unassembled WGS sequence"/>
</dbReference>
<dbReference type="EMBL" id="ADAS02000012">
    <property type="protein sequence ID" value="OAV97601.1"/>
    <property type="molecule type" value="Genomic_DNA"/>
</dbReference>
<evidence type="ECO:0000256" key="1">
    <source>
        <dbReference type="SAM" id="MobiDB-lite"/>
    </source>
</evidence>
<dbReference type="Gene3D" id="3.10.260.10">
    <property type="entry name" value="Transcription regulator HTH, APSES-type DNA-binding domain"/>
    <property type="match status" value="1"/>
</dbReference>
<dbReference type="GO" id="GO:0003677">
    <property type="term" value="F:DNA binding"/>
    <property type="evidence" value="ECO:0007669"/>
    <property type="project" value="InterPro"/>
</dbReference>
<accession>A0A180GYL7</accession>
<evidence type="ECO:0000313" key="3">
    <source>
        <dbReference type="EMBL" id="OAV97601.1"/>
    </source>
</evidence>
<feature type="compositionally biased region" description="Polar residues" evidence="1">
    <location>
        <begin position="202"/>
        <end position="217"/>
    </location>
</feature>
<evidence type="ECO:0000313" key="4">
    <source>
        <dbReference type="EnsemblFungi" id="PTTG_01913-t43_1-p1"/>
    </source>
</evidence>
<dbReference type="InterPro" id="IPR003163">
    <property type="entry name" value="Tscrpt_reg_HTH_APSES-type"/>
</dbReference>
<feature type="compositionally biased region" description="Acidic residues" evidence="1">
    <location>
        <begin position="346"/>
        <end position="358"/>
    </location>
</feature>
<feature type="compositionally biased region" description="Polar residues" evidence="1">
    <location>
        <begin position="168"/>
        <end position="190"/>
    </location>
</feature>
<gene>
    <name evidence="3" type="ORF">PTTG_01913</name>
</gene>
<dbReference type="STRING" id="630390.A0A180GYL7"/>
<feature type="compositionally biased region" description="Polar residues" evidence="1">
    <location>
        <begin position="305"/>
        <end position="321"/>
    </location>
</feature>
<dbReference type="PANTHER" id="PTHR38044">
    <property type="entry name" value="BOUQUET FORMATION PROTEIN 4"/>
    <property type="match status" value="1"/>
</dbReference>
<protein>
    <submittedName>
        <fullName evidence="4">HTH APSES-type domain-containing protein</fullName>
    </submittedName>
</protein>
<dbReference type="GO" id="GO:1990862">
    <property type="term" value="C:nuclear membrane complex Bqt3-Bqt4"/>
    <property type="evidence" value="ECO:0007669"/>
    <property type="project" value="InterPro"/>
</dbReference>
<organism evidence="3">
    <name type="scientific">Puccinia triticina (isolate 1-1 / race 1 (BBBD))</name>
    <name type="common">Brown leaf rust fungus</name>
    <dbReference type="NCBI Taxonomy" id="630390"/>
    <lineage>
        <taxon>Eukaryota</taxon>
        <taxon>Fungi</taxon>
        <taxon>Dikarya</taxon>
        <taxon>Basidiomycota</taxon>
        <taxon>Pucciniomycotina</taxon>
        <taxon>Pucciniomycetes</taxon>
        <taxon>Pucciniales</taxon>
        <taxon>Pucciniaceae</taxon>
        <taxon>Puccinia</taxon>
    </lineage>
</organism>
<dbReference type="InterPro" id="IPR036887">
    <property type="entry name" value="HTH_APSES_sf"/>
</dbReference>
<feature type="region of interest" description="Disordered" evidence="1">
    <location>
        <begin position="153"/>
        <end position="291"/>
    </location>
</feature>
<dbReference type="VEuPathDB" id="FungiDB:PTTG_01913"/>